<proteinExistence type="inferred from homology"/>
<evidence type="ECO:0000256" key="5">
    <source>
        <dbReference type="PROSITE-ProRule" id="PRU01379"/>
    </source>
</evidence>
<gene>
    <name evidence="7" type="ORF">H5P27_16660</name>
</gene>
<evidence type="ECO:0000256" key="4">
    <source>
        <dbReference type="ARBA" id="ARBA00022833"/>
    </source>
</evidence>
<dbReference type="AlphaFoldDB" id="A0A7X1E9T2"/>
<evidence type="ECO:0000313" key="7">
    <source>
        <dbReference type="EMBL" id="MBC2607686.1"/>
    </source>
</evidence>
<evidence type="ECO:0000256" key="3">
    <source>
        <dbReference type="ARBA" id="ARBA00022801"/>
    </source>
</evidence>
<accession>A0A7X1E9T2</accession>
<comment type="caution">
    <text evidence="5">Lacks conserved residue(s) required for the propagation of feature annotation.</text>
</comment>
<comment type="caution">
    <text evidence="7">The sequence shown here is derived from an EMBL/GenBank/DDBJ whole genome shotgun (WGS) entry which is preliminary data.</text>
</comment>
<dbReference type="GO" id="GO:0006508">
    <property type="term" value="P:proteolysis"/>
    <property type="evidence" value="ECO:0007669"/>
    <property type="project" value="InterPro"/>
</dbReference>
<dbReference type="GO" id="GO:0004181">
    <property type="term" value="F:metallocarboxypeptidase activity"/>
    <property type="evidence" value="ECO:0007669"/>
    <property type="project" value="InterPro"/>
</dbReference>
<name>A0A7X1E9T2_9BACT</name>
<feature type="domain" description="Peptidase M14" evidence="6">
    <location>
        <begin position="1"/>
        <end position="257"/>
    </location>
</feature>
<dbReference type="InterPro" id="IPR055438">
    <property type="entry name" value="AstE_AspA_cat"/>
</dbReference>
<dbReference type="EMBL" id="JACHVC010000013">
    <property type="protein sequence ID" value="MBC2607686.1"/>
    <property type="molecule type" value="Genomic_DNA"/>
</dbReference>
<dbReference type="RefSeq" id="WP_185661557.1">
    <property type="nucleotide sequence ID" value="NZ_CAWPOO010000013.1"/>
</dbReference>
<dbReference type="Pfam" id="PF24827">
    <property type="entry name" value="AstE_AspA_cat"/>
    <property type="match status" value="1"/>
</dbReference>
<keyword evidence="7" id="KW-0645">Protease</keyword>
<dbReference type="GO" id="GO:0008270">
    <property type="term" value="F:zinc ion binding"/>
    <property type="evidence" value="ECO:0007669"/>
    <property type="project" value="InterPro"/>
</dbReference>
<evidence type="ECO:0000256" key="1">
    <source>
        <dbReference type="ARBA" id="ARBA00001947"/>
    </source>
</evidence>
<evidence type="ECO:0000259" key="6">
    <source>
        <dbReference type="PROSITE" id="PS52035"/>
    </source>
</evidence>
<dbReference type="PROSITE" id="PS52035">
    <property type="entry name" value="PEPTIDASE_M14"/>
    <property type="match status" value="1"/>
</dbReference>
<dbReference type="Proteomes" id="UP000526501">
    <property type="component" value="Unassembled WGS sequence"/>
</dbReference>
<organism evidence="7 8">
    <name type="scientific">Pelagicoccus albus</name>
    <dbReference type="NCBI Taxonomy" id="415222"/>
    <lineage>
        <taxon>Bacteria</taxon>
        <taxon>Pseudomonadati</taxon>
        <taxon>Verrucomicrobiota</taxon>
        <taxon>Opitutia</taxon>
        <taxon>Puniceicoccales</taxon>
        <taxon>Pelagicoccaceae</taxon>
        <taxon>Pelagicoccus</taxon>
    </lineage>
</organism>
<keyword evidence="4" id="KW-0862">Zinc</keyword>
<keyword evidence="3" id="KW-0378">Hydrolase</keyword>
<dbReference type="Gene3D" id="3.40.630.10">
    <property type="entry name" value="Zn peptidases"/>
    <property type="match status" value="1"/>
</dbReference>
<sequence length="257" mass="28830">MLNPTHFNAQLLAAARDQNFAVEELTSHSGYAIYALTRKAAPSGDKPPLRLYLSSGIHGDEPAGPLALLELLESGLLPRDTDIAIVPLINPTGIKAKKRENDNGWDLNRDFRYPKNPETQAVREFIISQAPFHLSVALHEDWESSGFYMYCITPDGDDRLPRKILNEVKKEGPLEPETEIDGHPAENGLITRPADFDLEGRDDWPEAFLLYERSEHVHITTESASSAQLRIRIAQQCQAVKTAIRLLEEKRKNSPSE</sequence>
<protein>
    <submittedName>
        <fullName evidence="7">M14 family metallocarboxypeptidase</fullName>
    </submittedName>
</protein>
<keyword evidence="8" id="KW-1185">Reference proteome</keyword>
<comment type="similarity">
    <text evidence="5">Belongs to the peptidase M14 family.</text>
</comment>
<evidence type="ECO:0000256" key="2">
    <source>
        <dbReference type="ARBA" id="ARBA00022723"/>
    </source>
</evidence>
<evidence type="ECO:0000313" key="8">
    <source>
        <dbReference type="Proteomes" id="UP000526501"/>
    </source>
</evidence>
<reference evidence="7 8" key="1">
    <citation type="submission" date="2020-07" db="EMBL/GenBank/DDBJ databases">
        <authorList>
            <person name="Feng X."/>
        </authorList>
    </citation>
    <scope>NUCLEOTIDE SEQUENCE [LARGE SCALE GENOMIC DNA]</scope>
    <source>
        <strain evidence="7 8">JCM23202</strain>
    </source>
</reference>
<dbReference type="InterPro" id="IPR000834">
    <property type="entry name" value="Peptidase_M14"/>
</dbReference>
<dbReference type="SUPFAM" id="SSF53187">
    <property type="entry name" value="Zn-dependent exopeptidases"/>
    <property type="match status" value="1"/>
</dbReference>
<dbReference type="GO" id="GO:0016788">
    <property type="term" value="F:hydrolase activity, acting on ester bonds"/>
    <property type="evidence" value="ECO:0007669"/>
    <property type="project" value="InterPro"/>
</dbReference>
<comment type="cofactor">
    <cofactor evidence="1">
        <name>Zn(2+)</name>
        <dbReference type="ChEBI" id="CHEBI:29105"/>
    </cofactor>
</comment>
<dbReference type="CDD" id="cd06231">
    <property type="entry name" value="M14_REP34-like"/>
    <property type="match status" value="1"/>
</dbReference>
<keyword evidence="7" id="KW-0121">Carboxypeptidase</keyword>
<keyword evidence="2" id="KW-0479">Metal-binding</keyword>